<keyword evidence="5" id="KW-1185">Reference proteome</keyword>
<gene>
    <name evidence="6" type="primary">Mnat9</name>
</gene>
<dbReference type="PROSITE" id="PS51186">
    <property type="entry name" value="GNAT"/>
    <property type="match status" value="1"/>
</dbReference>
<evidence type="ECO:0000256" key="1">
    <source>
        <dbReference type="ARBA" id="ARBA00009342"/>
    </source>
</evidence>
<dbReference type="AlphaFoldDB" id="A0A6P4JQ05"/>
<dbReference type="InterPro" id="IPR039135">
    <property type="entry name" value="NAT9-like"/>
</dbReference>
<evidence type="ECO:0000313" key="6">
    <source>
        <dbReference type="RefSeq" id="XP_017036888.1"/>
    </source>
</evidence>
<dbReference type="Proteomes" id="UP001652661">
    <property type="component" value="Chromosome 3R"/>
</dbReference>
<reference evidence="6" key="1">
    <citation type="submission" date="2025-08" db="UniProtKB">
        <authorList>
            <consortium name="RefSeq"/>
        </authorList>
    </citation>
    <scope>IDENTIFICATION</scope>
    <source>
        <strain evidence="6">14028-0561.14</strain>
        <tissue evidence="6">Whole fly</tissue>
    </source>
</reference>
<dbReference type="SUPFAM" id="SSF55729">
    <property type="entry name" value="Acyl-CoA N-acyltransferases (Nat)"/>
    <property type="match status" value="1"/>
</dbReference>
<dbReference type="Gene3D" id="3.40.630.30">
    <property type="match status" value="1"/>
</dbReference>
<evidence type="ECO:0000256" key="2">
    <source>
        <dbReference type="ARBA" id="ARBA00022679"/>
    </source>
</evidence>
<protein>
    <submittedName>
        <fullName evidence="6">Alpha/beta-tubulin-N-acetyltransferase 9</fullName>
    </submittedName>
</protein>
<evidence type="ECO:0000259" key="4">
    <source>
        <dbReference type="PROSITE" id="PS51186"/>
    </source>
</evidence>
<name>A0A6P4JQ05_DROKI</name>
<dbReference type="InterPro" id="IPR000182">
    <property type="entry name" value="GNAT_dom"/>
</dbReference>
<keyword evidence="3" id="KW-0012">Acyltransferase</keyword>
<dbReference type="GO" id="GO:0008080">
    <property type="term" value="F:N-acetyltransferase activity"/>
    <property type="evidence" value="ECO:0007669"/>
    <property type="project" value="InterPro"/>
</dbReference>
<dbReference type="InterPro" id="IPR016181">
    <property type="entry name" value="Acyl_CoA_acyltransferase"/>
</dbReference>
<dbReference type="OrthoDB" id="5043642at2759"/>
<evidence type="ECO:0000256" key="3">
    <source>
        <dbReference type="ARBA" id="ARBA00023315"/>
    </source>
</evidence>
<dbReference type="FunFam" id="3.40.630.30:FF:000132">
    <property type="entry name" value="N-acetyltransferase 9-like protein"/>
    <property type="match status" value="1"/>
</dbReference>
<comment type="similarity">
    <text evidence="1">Belongs to the acetyltransferase family. GNAT subfamily.</text>
</comment>
<dbReference type="RefSeq" id="XP_017036888.1">
    <property type="nucleotide sequence ID" value="XM_017181399.3"/>
</dbReference>
<sequence length="225" mass="26078">MLKNRYNIQPTALTNCTVFQGPSSHEMRLNEKTKILGRKVILVPYEARHVPKYHDWMSCETLRQLTASEELSLDEEYEMQRSWREDSDKLTFIILDAAIYAQSQDEIAAMVGDTNLFLHPDPESDQQVAEAEIMIAEPGARGKGYGREAMLLMLKYAQSQDLLKLAKFEVKIDMDNSASVHLFETFRFVETCRVEVFHEITLQRPITPDWISWLDQQVELRIGSY</sequence>
<keyword evidence="2" id="KW-0808">Transferase</keyword>
<dbReference type="PANTHER" id="PTHR13256:SF16">
    <property type="entry name" value="ALPHA_BETA-TUBULIN-N-ACETYLTRANSFERASE 9"/>
    <property type="match status" value="1"/>
</dbReference>
<feature type="domain" description="N-acetyltransferase" evidence="4">
    <location>
        <begin position="60"/>
        <end position="207"/>
    </location>
</feature>
<dbReference type="PANTHER" id="PTHR13256">
    <property type="entry name" value="N-ACETYLTRANSFERASE 9"/>
    <property type="match status" value="1"/>
</dbReference>
<accession>A0A6P4JQ05</accession>
<organism evidence="5 6">
    <name type="scientific">Drosophila kikkawai</name>
    <name type="common">Fruit fly</name>
    <dbReference type="NCBI Taxonomy" id="30033"/>
    <lineage>
        <taxon>Eukaryota</taxon>
        <taxon>Metazoa</taxon>
        <taxon>Ecdysozoa</taxon>
        <taxon>Arthropoda</taxon>
        <taxon>Hexapoda</taxon>
        <taxon>Insecta</taxon>
        <taxon>Pterygota</taxon>
        <taxon>Neoptera</taxon>
        <taxon>Endopterygota</taxon>
        <taxon>Diptera</taxon>
        <taxon>Brachycera</taxon>
        <taxon>Muscomorpha</taxon>
        <taxon>Ephydroidea</taxon>
        <taxon>Drosophilidae</taxon>
        <taxon>Drosophila</taxon>
        <taxon>Sophophora</taxon>
    </lineage>
</organism>
<evidence type="ECO:0000313" key="5">
    <source>
        <dbReference type="Proteomes" id="UP001652661"/>
    </source>
</evidence>
<dbReference type="Pfam" id="PF13302">
    <property type="entry name" value="Acetyltransf_3"/>
    <property type="match status" value="1"/>
</dbReference>
<proteinExistence type="inferred from homology"/>